<dbReference type="Proteomes" id="UP000078406">
    <property type="component" value="Unassembled WGS sequence"/>
</dbReference>
<name>A0A177Y5P9_9VIBR</name>
<organism evidence="1 2">
    <name type="scientific">Vibrio bivalvicida</name>
    <dbReference type="NCBI Taxonomy" id="1276888"/>
    <lineage>
        <taxon>Bacteria</taxon>
        <taxon>Pseudomonadati</taxon>
        <taxon>Pseudomonadota</taxon>
        <taxon>Gammaproteobacteria</taxon>
        <taxon>Vibrionales</taxon>
        <taxon>Vibrionaceae</taxon>
        <taxon>Vibrio</taxon>
        <taxon>Vibrio oreintalis group</taxon>
    </lineage>
</organism>
<dbReference type="SUPFAM" id="SSF53448">
    <property type="entry name" value="Nucleotide-diphospho-sugar transferases"/>
    <property type="match status" value="1"/>
</dbReference>
<evidence type="ECO:0000313" key="1">
    <source>
        <dbReference type="EMBL" id="OAJ96164.1"/>
    </source>
</evidence>
<dbReference type="RefSeq" id="WP_054962633.1">
    <property type="nucleotide sequence ID" value="NZ_LLEI02000010.1"/>
</dbReference>
<reference evidence="1 2" key="1">
    <citation type="journal article" date="2016" name="Syst. Appl. Microbiol.">
        <title>Vibrio bivalvicida sp. nov., a novel larval pathogen for bivalve molluscs reared in a hatchery.</title>
        <authorList>
            <person name="Dubert J."/>
            <person name="Romalde J.L."/>
            <person name="Prado S."/>
            <person name="Barja J.L."/>
        </authorList>
    </citation>
    <scope>NUCLEOTIDE SEQUENCE [LARGE SCALE GENOMIC DNA]</scope>
    <source>
        <strain evidence="1 2">605</strain>
    </source>
</reference>
<comment type="caution">
    <text evidence="1">The sequence shown here is derived from an EMBL/GenBank/DDBJ whole genome shotgun (WGS) entry which is preliminary data.</text>
</comment>
<dbReference type="InterPro" id="IPR029044">
    <property type="entry name" value="Nucleotide-diphossugar_trans"/>
</dbReference>
<dbReference type="EMBL" id="LLEI02000010">
    <property type="protein sequence ID" value="OAJ96164.1"/>
    <property type="molecule type" value="Genomic_DNA"/>
</dbReference>
<evidence type="ECO:0000313" key="2">
    <source>
        <dbReference type="Proteomes" id="UP000078406"/>
    </source>
</evidence>
<dbReference type="AlphaFoldDB" id="A0A177Y5P9"/>
<dbReference type="CDD" id="cd02513">
    <property type="entry name" value="CMP-NeuAc_Synthase"/>
    <property type="match status" value="1"/>
</dbReference>
<dbReference type="InterPro" id="IPR003329">
    <property type="entry name" value="Cytidylyl_trans"/>
</dbReference>
<dbReference type="PANTHER" id="PTHR21485:SF6">
    <property type="entry name" value="N-ACYLNEURAMINATE CYTIDYLYLTRANSFERASE-RELATED"/>
    <property type="match status" value="1"/>
</dbReference>
<gene>
    <name evidence="1" type="ORF">APB76_01265</name>
</gene>
<dbReference type="Gene3D" id="3.90.550.10">
    <property type="entry name" value="Spore Coat Polysaccharide Biosynthesis Protein SpsA, Chain A"/>
    <property type="match status" value="1"/>
</dbReference>
<sequence length="228" mass="25276">MQSEKILAIIPARAGSKGLPGKNIKSLGGKPMIAWTIEAAVQSQKFSRVVVSTDSVEIGEVAQQWGAEVPFLRPDFLSSDESPIFDTITYTLDMLGDEFDAICLLQPTSPLRTSNHLIEAVELFEKDDVHSVVSVTKVDKSPQWCFWRDEQAYLTPILSGGLSLNRRQELQDAFVLNGAIYIAETGELLSERKFLFDDSVSYLMSKESSIDIDDLVDFKLAQLILGEA</sequence>
<proteinExistence type="predicted"/>
<dbReference type="PANTHER" id="PTHR21485">
    <property type="entry name" value="HAD SUPERFAMILY MEMBERS CMAS AND KDSC"/>
    <property type="match status" value="1"/>
</dbReference>
<dbReference type="Pfam" id="PF02348">
    <property type="entry name" value="CTP_transf_3"/>
    <property type="match status" value="1"/>
</dbReference>
<dbReference type="InterPro" id="IPR050793">
    <property type="entry name" value="CMP-NeuNAc_synthase"/>
</dbReference>
<evidence type="ECO:0008006" key="3">
    <source>
        <dbReference type="Google" id="ProtNLM"/>
    </source>
</evidence>
<accession>A0A177Y5P9</accession>
<dbReference type="GO" id="GO:0008781">
    <property type="term" value="F:N-acylneuraminate cytidylyltransferase activity"/>
    <property type="evidence" value="ECO:0007669"/>
    <property type="project" value="TreeGrafter"/>
</dbReference>
<protein>
    <recommendedName>
        <fullName evidence="3">Acylneuraminate cytidylyltransferase</fullName>
    </recommendedName>
</protein>